<dbReference type="CDD" id="cd03293">
    <property type="entry name" value="ABC_NrtD_SsuB_transporters"/>
    <property type="match status" value="1"/>
</dbReference>
<dbReference type="PROSITE" id="PS00211">
    <property type="entry name" value="ABC_TRANSPORTER_1"/>
    <property type="match status" value="1"/>
</dbReference>
<dbReference type="RefSeq" id="WP_043052505.1">
    <property type="nucleotide sequence ID" value="NZ_CP011939.1"/>
</dbReference>
<dbReference type="SMART" id="SM00382">
    <property type="entry name" value="AAA"/>
    <property type="match status" value="1"/>
</dbReference>
<dbReference type="InterPro" id="IPR050166">
    <property type="entry name" value="ABC_transporter_ATP-bind"/>
</dbReference>
<keyword evidence="7" id="KW-1185">Reference proteome</keyword>
<dbReference type="SUPFAM" id="SSF52540">
    <property type="entry name" value="P-loop containing nucleoside triphosphate hydrolases"/>
    <property type="match status" value="1"/>
</dbReference>
<dbReference type="PANTHER" id="PTHR42788:SF13">
    <property type="entry name" value="ALIPHATIC SULFONATES IMPORT ATP-BINDING PROTEIN SSUB"/>
    <property type="match status" value="1"/>
</dbReference>
<dbReference type="GO" id="GO:0005524">
    <property type="term" value="F:ATP binding"/>
    <property type="evidence" value="ECO:0007669"/>
    <property type="project" value="UniProtKB-KW"/>
</dbReference>
<dbReference type="PANTHER" id="PTHR42788">
    <property type="entry name" value="TAURINE IMPORT ATP-BINDING PROTEIN-RELATED"/>
    <property type="match status" value="1"/>
</dbReference>
<proteinExistence type="predicted"/>
<accession>A0AAN0WCG2</accession>
<evidence type="ECO:0000256" key="2">
    <source>
        <dbReference type="ARBA" id="ARBA00022741"/>
    </source>
</evidence>
<dbReference type="InterPro" id="IPR027417">
    <property type="entry name" value="P-loop_NTPase"/>
</dbReference>
<name>A0AAN0WCG2_HEYCO</name>
<gene>
    <name evidence="6" type="ORF">SB48_HM08orf04217</name>
</gene>
<evidence type="ECO:0000256" key="3">
    <source>
        <dbReference type="ARBA" id="ARBA00022840"/>
    </source>
</evidence>
<evidence type="ECO:0000259" key="5">
    <source>
        <dbReference type="PROSITE" id="PS50893"/>
    </source>
</evidence>
<feature type="domain" description="ABC transporter" evidence="5">
    <location>
        <begin position="19"/>
        <end position="248"/>
    </location>
</feature>
<protein>
    <recommendedName>
        <fullName evidence="5">ABC transporter domain-containing protein</fullName>
    </recommendedName>
</protein>
<dbReference type="Proteomes" id="UP000032024">
    <property type="component" value="Chromosome"/>
</dbReference>
<evidence type="ECO:0000256" key="1">
    <source>
        <dbReference type="ARBA" id="ARBA00022448"/>
    </source>
</evidence>
<evidence type="ECO:0000313" key="6">
    <source>
        <dbReference type="EMBL" id="AJO23441.1"/>
    </source>
</evidence>
<keyword evidence="3" id="KW-0067">ATP-binding</keyword>
<organism evidence="6 7">
    <name type="scientific">Heyndrickxia coagulans</name>
    <name type="common">Weizmannia coagulans</name>
    <dbReference type="NCBI Taxonomy" id="1398"/>
    <lineage>
        <taxon>Bacteria</taxon>
        <taxon>Bacillati</taxon>
        <taxon>Bacillota</taxon>
        <taxon>Bacilli</taxon>
        <taxon>Bacillales</taxon>
        <taxon>Bacillaceae</taxon>
        <taxon>Heyndrickxia</taxon>
    </lineage>
</organism>
<dbReference type="AlphaFoldDB" id="A0AAN0WCG2"/>
<dbReference type="Pfam" id="PF00005">
    <property type="entry name" value="ABC_tran"/>
    <property type="match status" value="1"/>
</dbReference>
<dbReference type="PROSITE" id="PS50893">
    <property type="entry name" value="ABC_TRANSPORTER_2"/>
    <property type="match status" value="1"/>
</dbReference>
<evidence type="ECO:0000313" key="7">
    <source>
        <dbReference type="Proteomes" id="UP000032024"/>
    </source>
</evidence>
<reference evidence="7" key="1">
    <citation type="submission" date="2015-01" db="EMBL/GenBank/DDBJ databases">
        <title>Comparative genome analysis of Bacillus coagulans HM-08, Clostridium butyricum HM-68, Bacillus subtilis HM-66 and Bacillus paralicheniformis BL-09.</title>
        <authorList>
            <person name="Zhang H."/>
        </authorList>
    </citation>
    <scope>NUCLEOTIDE SEQUENCE [LARGE SCALE GENOMIC DNA]</scope>
    <source>
        <strain evidence="7">HM-08</strain>
    </source>
</reference>
<dbReference type="InterPro" id="IPR003593">
    <property type="entry name" value="AAA+_ATPase"/>
</dbReference>
<sequence>MSGKPNPSAYIPASARKMIEVKDLSLRYGAREMNILEHINLDIYENDFVCILGPSGCGKTSLLNVIAGFQTPDSGEVIIDGIRHAKPGPDVGVVFQQPNLFPWLSIENNIAFGLKMKKMVKKERKQFIAHYLQLTGLEAAAKKLPYQLSGGMKQRAAIARTLATNPKVILMDEPFSALDALTRASMQNHLLQIWRKEKKCILFITHDVEEALLLGTRIILMKPNPGSLSADFANPLFRPENRSIEEIKTDRDFHQWSARLLTDIRSFKKLTKK</sequence>
<dbReference type="Gene3D" id="3.40.50.300">
    <property type="entry name" value="P-loop containing nucleotide triphosphate hydrolases"/>
    <property type="match status" value="1"/>
</dbReference>
<keyword evidence="2" id="KW-0547">Nucleotide-binding</keyword>
<evidence type="ECO:0000256" key="4">
    <source>
        <dbReference type="ARBA" id="ARBA00022967"/>
    </source>
</evidence>
<dbReference type="InterPro" id="IPR017871">
    <property type="entry name" value="ABC_transporter-like_CS"/>
</dbReference>
<dbReference type="InterPro" id="IPR003439">
    <property type="entry name" value="ABC_transporter-like_ATP-bd"/>
</dbReference>
<keyword evidence="4" id="KW-1278">Translocase</keyword>
<dbReference type="EMBL" id="CP010525">
    <property type="protein sequence ID" value="AJO23441.1"/>
    <property type="molecule type" value="Genomic_DNA"/>
</dbReference>
<dbReference type="GO" id="GO:0016887">
    <property type="term" value="F:ATP hydrolysis activity"/>
    <property type="evidence" value="ECO:0007669"/>
    <property type="project" value="InterPro"/>
</dbReference>
<keyword evidence="1" id="KW-0813">Transport</keyword>